<evidence type="ECO:0000313" key="2">
    <source>
        <dbReference type="Proteomes" id="UP000028002"/>
    </source>
</evidence>
<organism evidence="1 2">
    <name type="scientific">Photorhabdus temperata subsp. temperata Meg1</name>
    <dbReference type="NCBI Taxonomy" id="1393735"/>
    <lineage>
        <taxon>Bacteria</taxon>
        <taxon>Pseudomonadati</taxon>
        <taxon>Pseudomonadota</taxon>
        <taxon>Gammaproteobacteria</taxon>
        <taxon>Enterobacterales</taxon>
        <taxon>Morganellaceae</taxon>
        <taxon>Photorhabdus</taxon>
    </lineage>
</organism>
<dbReference type="PATRIC" id="fig|1393735.3.peg.1766"/>
<comment type="caution">
    <text evidence="1">The sequence shown here is derived from an EMBL/GenBank/DDBJ whole genome shotgun (WGS) entry which is preliminary data.</text>
</comment>
<evidence type="ECO:0000313" key="1">
    <source>
        <dbReference type="EMBL" id="KER03612.1"/>
    </source>
</evidence>
<proteinExistence type="predicted"/>
<gene>
    <name evidence="1" type="ORF">MEG1DRAFT_01717</name>
</gene>
<dbReference type="EMBL" id="JGVH01000026">
    <property type="protein sequence ID" value="KER03612.1"/>
    <property type="molecule type" value="Genomic_DNA"/>
</dbReference>
<reference evidence="1 2" key="1">
    <citation type="submission" date="2014-03" db="EMBL/GenBank/DDBJ databases">
        <title>Draft Genome of Photorhabdus temperata Meg1.</title>
        <authorList>
            <person name="Hurst S.G.IV."/>
            <person name="Morris K."/>
            <person name="Thomas K."/>
            <person name="Tisa L.S."/>
        </authorList>
    </citation>
    <scope>NUCLEOTIDE SEQUENCE [LARGE SCALE GENOMIC DNA]</scope>
    <source>
        <strain evidence="1 2">Meg1</strain>
    </source>
</reference>
<dbReference type="AlphaFoldDB" id="A0A081RY59"/>
<protein>
    <submittedName>
        <fullName evidence="1">Uncharacterized protein</fullName>
    </submittedName>
</protein>
<sequence>MMKKGITMTTDMIVRYATDICKNNDITNFSSLFITEMNIEAVSWELLDINRERGFVPLFTKMMEALEIYDDRSSICLYIELSGVQPDTSITRYKQAWGLLKSRGNDTEFALKKQNVMVQSSQGLTLSGLCHFYLSDLKTAAKLILTEKKTYLALIPDENIYEKLDITQIRHISDWANFIWQHNGIVLMILGAFDDPGCEIVALGRNENIFSLTKGCYGQ</sequence>
<accession>A0A081RY59</accession>
<name>A0A081RY59_PHOTE</name>
<dbReference type="Proteomes" id="UP000028002">
    <property type="component" value="Unassembled WGS sequence"/>
</dbReference>